<sequence length="99" mass="10871">MDQVCSEVFSSINTQSSQSSSEGEGGNYEMAQLKFQFDSPADRSTPSLKAQLRGVDVHLNDEIVSHLTPFLLDEDKIETPLNLKVSISQTNLLIKVNGT</sequence>
<reference evidence="2 3" key="2">
    <citation type="submission" date="2018-11" db="EMBL/GenBank/DDBJ databases">
        <authorList>
            <consortium name="Pathogen Informatics"/>
        </authorList>
    </citation>
    <scope>NUCLEOTIDE SEQUENCE [LARGE SCALE GENOMIC DNA]</scope>
</reference>
<name>A0A183TV44_TOXCA</name>
<evidence type="ECO:0000313" key="2">
    <source>
        <dbReference type="EMBL" id="VDM23666.1"/>
    </source>
</evidence>
<dbReference type="EMBL" id="UYWY01000038">
    <property type="protein sequence ID" value="VDM23666.1"/>
    <property type="molecule type" value="Genomic_DNA"/>
</dbReference>
<reference evidence="4" key="1">
    <citation type="submission" date="2016-06" db="UniProtKB">
        <authorList>
            <consortium name="WormBaseParasite"/>
        </authorList>
    </citation>
    <scope>IDENTIFICATION</scope>
</reference>
<accession>A0A183TV44</accession>
<dbReference type="AlphaFoldDB" id="A0A183TV44"/>
<proteinExistence type="predicted"/>
<evidence type="ECO:0000313" key="4">
    <source>
        <dbReference type="WBParaSite" id="TCNE_0000011301-mRNA-1"/>
    </source>
</evidence>
<feature type="region of interest" description="Disordered" evidence="1">
    <location>
        <begin position="9"/>
        <end position="31"/>
    </location>
</feature>
<evidence type="ECO:0000313" key="3">
    <source>
        <dbReference type="Proteomes" id="UP000050794"/>
    </source>
</evidence>
<organism evidence="3 4">
    <name type="scientific">Toxocara canis</name>
    <name type="common">Canine roundworm</name>
    <dbReference type="NCBI Taxonomy" id="6265"/>
    <lineage>
        <taxon>Eukaryota</taxon>
        <taxon>Metazoa</taxon>
        <taxon>Ecdysozoa</taxon>
        <taxon>Nematoda</taxon>
        <taxon>Chromadorea</taxon>
        <taxon>Rhabditida</taxon>
        <taxon>Spirurina</taxon>
        <taxon>Ascaridomorpha</taxon>
        <taxon>Ascaridoidea</taxon>
        <taxon>Toxocaridae</taxon>
        <taxon>Toxocara</taxon>
    </lineage>
</organism>
<dbReference type="WBParaSite" id="TCNE_0000011301-mRNA-1">
    <property type="protein sequence ID" value="TCNE_0000011301-mRNA-1"/>
    <property type="gene ID" value="TCNE_0000011301"/>
</dbReference>
<protein>
    <submittedName>
        <fullName evidence="4">PIH1_CS domain-containing protein</fullName>
    </submittedName>
</protein>
<gene>
    <name evidence="2" type="ORF">TCNE_LOCUS114</name>
</gene>
<evidence type="ECO:0000256" key="1">
    <source>
        <dbReference type="SAM" id="MobiDB-lite"/>
    </source>
</evidence>
<dbReference type="Proteomes" id="UP000050794">
    <property type="component" value="Unassembled WGS sequence"/>
</dbReference>
<keyword evidence="3" id="KW-1185">Reference proteome</keyword>